<gene>
    <name evidence="2" type="ORF">Voc01_090560</name>
</gene>
<dbReference type="InterPro" id="IPR006764">
    <property type="entry name" value="SAM_dep_MeTrfase_SAV2177_type"/>
</dbReference>
<dbReference type="InterPro" id="IPR029063">
    <property type="entry name" value="SAM-dependent_MTases_sf"/>
</dbReference>
<protein>
    <recommendedName>
        <fullName evidence="4">S-adenosyl methyltransferase</fullName>
    </recommendedName>
</protein>
<comment type="caution">
    <text evidence="2">The sequence shown here is derived from an EMBL/GenBank/DDBJ whole genome shotgun (WGS) entry which is preliminary data.</text>
</comment>
<dbReference type="EMBL" id="BOPH01000130">
    <property type="protein sequence ID" value="GIJ74139.1"/>
    <property type="molecule type" value="Genomic_DNA"/>
</dbReference>
<name>A0A8J4EGR1_9ACTN</name>
<dbReference type="PIRSF" id="PIRSF017393">
    <property type="entry name" value="MTase_SAV2177"/>
    <property type="match status" value="1"/>
</dbReference>
<evidence type="ECO:0008006" key="4">
    <source>
        <dbReference type="Google" id="ProtNLM"/>
    </source>
</evidence>
<accession>A0A8J4EGR1</accession>
<sequence>MSSESEPVPPGKEWAAAQRRQNRGGRDGEPSGRGLSGAVGGTSEERVGVMQVDPSSGLDTSVVHPARRYNYWLDGKDNFAVDRDSGDEIAKIYPSVRTAALHNRAFLRRAVTYLAGQRGVRQFLDIGTGLPTADNTHEVAQQIAPECRVVYVDNDPMVMTHARALLTSTPQGQTAYIEQDLRDPDGIVGDAAMSVLDFDEPVALMLVAVAHFVLDDEVLAWAVAALRDAMPVGSYLVLSHATADPVDPVVRAAWDQAVASGRHGDFKYRSKEQILPLLGDWRPVPPGLVPVADWRRPAVDPVPFTDAAAYGAVAVKPRPRAR</sequence>
<keyword evidence="3" id="KW-1185">Reference proteome</keyword>
<dbReference type="SUPFAM" id="SSF53335">
    <property type="entry name" value="S-adenosyl-L-methionine-dependent methyltransferases"/>
    <property type="match status" value="1"/>
</dbReference>
<dbReference type="AlphaFoldDB" id="A0A8J4EGR1"/>
<dbReference type="Pfam" id="PF04672">
    <property type="entry name" value="Methyltransf_19"/>
    <property type="match status" value="1"/>
</dbReference>
<dbReference type="Proteomes" id="UP000635606">
    <property type="component" value="Unassembled WGS sequence"/>
</dbReference>
<dbReference type="Gene3D" id="3.40.50.150">
    <property type="entry name" value="Vaccinia Virus protein VP39"/>
    <property type="match status" value="1"/>
</dbReference>
<evidence type="ECO:0000313" key="2">
    <source>
        <dbReference type="EMBL" id="GIJ74139.1"/>
    </source>
</evidence>
<evidence type="ECO:0000256" key="1">
    <source>
        <dbReference type="SAM" id="MobiDB-lite"/>
    </source>
</evidence>
<organism evidence="2 3">
    <name type="scientific">Virgisporangium ochraceum</name>
    <dbReference type="NCBI Taxonomy" id="65505"/>
    <lineage>
        <taxon>Bacteria</taxon>
        <taxon>Bacillati</taxon>
        <taxon>Actinomycetota</taxon>
        <taxon>Actinomycetes</taxon>
        <taxon>Micromonosporales</taxon>
        <taxon>Micromonosporaceae</taxon>
        <taxon>Virgisporangium</taxon>
    </lineage>
</organism>
<evidence type="ECO:0000313" key="3">
    <source>
        <dbReference type="Proteomes" id="UP000635606"/>
    </source>
</evidence>
<feature type="region of interest" description="Disordered" evidence="1">
    <location>
        <begin position="1"/>
        <end position="58"/>
    </location>
</feature>
<reference evidence="2" key="1">
    <citation type="submission" date="2021-01" db="EMBL/GenBank/DDBJ databases">
        <title>Whole genome shotgun sequence of Virgisporangium ochraceum NBRC 16418.</title>
        <authorList>
            <person name="Komaki H."/>
            <person name="Tamura T."/>
        </authorList>
    </citation>
    <scope>NUCLEOTIDE SEQUENCE</scope>
    <source>
        <strain evidence="2">NBRC 16418</strain>
    </source>
</reference>
<proteinExistence type="predicted"/>